<keyword evidence="1" id="KW-0732">Signal</keyword>
<evidence type="ECO:0000313" key="2">
    <source>
        <dbReference type="EMBL" id="RPD99911.1"/>
    </source>
</evidence>
<dbReference type="RefSeq" id="WP_123896065.1">
    <property type="nucleotide sequence ID" value="NZ_RPFJ01000002.1"/>
</dbReference>
<dbReference type="AlphaFoldDB" id="A0A3N4NU63"/>
<comment type="caution">
    <text evidence="2">The sequence shown here is derived from an EMBL/GenBank/DDBJ whole genome shotgun (WGS) entry which is preliminary data.</text>
</comment>
<accession>A0A3N4NU63</accession>
<name>A0A3N4NU63_9FLAO</name>
<evidence type="ECO:0008006" key="4">
    <source>
        <dbReference type="Google" id="ProtNLM"/>
    </source>
</evidence>
<keyword evidence="3" id="KW-1185">Reference proteome</keyword>
<sequence>MQLKKITFGILLFAIFINTATAQRGYNNRIKTYKTAYITEALELTVKEAESFWPIYNAYEEEYRNIKVVKTRQLHKKIRDAGGVDNLSKSEAEAILNEFLEIDIKAAEVKEKLKKDLSGIISSKKMIKLFSAEQNFNKELLQRFRNRAGNPNKN</sequence>
<reference evidence="2 3" key="1">
    <citation type="submission" date="2018-11" db="EMBL/GenBank/DDBJ databases">
        <title>Aureibaculum marinum gen. nov., sp. nov., a member of the family Flavobacteriaceae isolated from the Bohai Sea.</title>
        <authorList>
            <person name="Ji X."/>
        </authorList>
    </citation>
    <scope>NUCLEOTIDE SEQUENCE [LARGE SCALE GENOMIC DNA]</scope>
    <source>
        <strain evidence="2 3">BH-SD17</strain>
    </source>
</reference>
<evidence type="ECO:0000256" key="1">
    <source>
        <dbReference type="SAM" id="SignalP"/>
    </source>
</evidence>
<feature type="signal peptide" evidence="1">
    <location>
        <begin position="1"/>
        <end position="22"/>
    </location>
</feature>
<organism evidence="2 3">
    <name type="scientific">Aureibaculum marinum</name>
    <dbReference type="NCBI Taxonomy" id="2487930"/>
    <lineage>
        <taxon>Bacteria</taxon>
        <taxon>Pseudomonadati</taxon>
        <taxon>Bacteroidota</taxon>
        <taxon>Flavobacteriia</taxon>
        <taxon>Flavobacteriales</taxon>
        <taxon>Flavobacteriaceae</taxon>
        <taxon>Aureibaculum</taxon>
    </lineage>
</organism>
<proteinExistence type="predicted"/>
<dbReference type="Proteomes" id="UP000270856">
    <property type="component" value="Unassembled WGS sequence"/>
</dbReference>
<gene>
    <name evidence="2" type="ORF">EGM88_01200</name>
</gene>
<evidence type="ECO:0000313" key="3">
    <source>
        <dbReference type="Proteomes" id="UP000270856"/>
    </source>
</evidence>
<dbReference type="EMBL" id="RPFJ01000002">
    <property type="protein sequence ID" value="RPD99911.1"/>
    <property type="molecule type" value="Genomic_DNA"/>
</dbReference>
<protein>
    <recommendedName>
        <fullName evidence="4">Sensor of ECF-type sigma factor</fullName>
    </recommendedName>
</protein>
<feature type="chain" id="PRO_5018189291" description="Sensor of ECF-type sigma factor" evidence="1">
    <location>
        <begin position="23"/>
        <end position="154"/>
    </location>
</feature>
<dbReference type="OrthoDB" id="675330at2"/>